<evidence type="ECO:0000256" key="1">
    <source>
        <dbReference type="ARBA" id="ARBA00022729"/>
    </source>
</evidence>
<proteinExistence type="predicted"/>
<evidence type="ECO:0000313" key="5">
    <source>
        <dbReference type="EMBL" id="SFH49019.1"/>
    </source>
</evidence>
<dbReference type="AlphaFoldDB" id="A0A1I3AH34"/>
<dbReference type="NCBIfam" id="TIGR04126">
    <property type="entry name" value="PGF_CTERM"/>
    <property type="match status" value="1"/>
</dbReference>
<dbReference type="InterPro" id="IPR013783">
    <property type="entry name" value="Ig-like_fold"/>
</dbReference>
<dbReference type="InterPro" id="IPR055913">
    <property type="entry name" value="DUF7490"/>
</dbReference>
<keyword evidence="6" id="KW-1185">Reference proteome</keyword>
<organism evidence="5 6">
    <name type="scientific">Halorubrum aquaticum</name>
    <dbReference type="NCBI Taxonomy" id="387340"/>
    <lineage>
        <taxon>Archaea</taxon>
        <taxon>Methanobacteriati</taxon>
        <taxon>Methanobacteriota</taxon>
        <taxon>Stenosarchaea group</taxon>
        <taxon>Halobacteria</taxon>
        <taxon>Halobacteriales</taxon>
        <taxon>Haloferacaceae</taxon>
        <taxon>Halorubrum</taxon>
    </lineage>
</organism>
<feature type="compositionally biased region" description="Acidic residues" evidence="2">
    <location>
        <begin position="290"/>
        <end position="301"/>
    </location>
</feature>
<dbReference type="Pfam" id="PF18204">
    <property type="entry name" value="PGF-CTERM"/>
    <property type="match status" value="1"/>
</dbReference>
<dbReference type="GO" id="GO:0005886">
    <property type="term" value="C:plasma membrane"/>
    <property type="evidence" value="ECO:0007669"/>
    <property type="project" value="UniProtKB-SubCell"/>
</dbReference>
<gene>
    <name evidence="5" type="ORF">SAMN04488066_105195</name>
</gene>
<sequence length="340" mass="35654">MDTRTTLLAVAAAVVLAGAVGIVAVPDAIDDPRAETDRPGQIDLADVVVSPGEVRGETATLDLLVDLRHRGSTVENVTVRHRAIDADSGLLVDETTVDVGDVDREGETTVNGSLDVEREGGYRLETVVYADGQRRSERTTRVAGVSALTPTYADSPVEFADGNVWPTVAVSVAGTSEETATLSVSVSVTNRGDDASEEIDLRLLLRQADSNVIADEATETVGSVRPGRTATVTTTLEAPDGYNYYVDAALFDDDVLIDETQGVANLDPQERITANETVRDVSFEIEDFSEEAGDDALDGGADDGAPDRGDASTDDATPGFGFVVAVAGLLAAALLARRES</sequence>
<dbReference type="Pfam" id="PF24318">
    <property type="entry name" value="DUF7490"/>
    <property type="match status" value="2"/>
</dbReference>
<accession>A0A1I3AH34</accession>
<feature type="region of interest" description="Disordered" evidence="2">
    <location>
        <begin position="290"/>
        <end position="314"/>
    </location>
</feature>
<dbReference type="InterPro" id="IPR026371">
    <property type="entry name" value="PGF_CTERM"/>
</dbReference>
<keyword evidence="1" id="KW-0732">Signal</keyword>
<dbReference type="GO" id="GO:0030115">
    <property type="term" value="C:S-layer"/>
    <property type="evidence" value="ECO:0007669"/>
    <property type="project" value="UniProtKB-SubCell"/>
</dbReference>
<feature type="domain" description="PGF-CTERM archaeal protein-sorting signal" evidence="3">
    <location>
        <begin position="317"/>
        <end position="338"/>
    </location>
</feature>
<dbReference type="EMBL" id="FOPZ01000005">
    <property type="protein sequence ID" value="SFH49019.1"/>
    <property type="molecule type" value="Genomic_DNA"/>
</dbReference>
<evidence type="ECO:0000259" key="3">
    <source>
        <dbReference type="Pfam" id="PF18204"/>
    </source>
</evidence>
<dbReference type="Proteomes" id="UP000323537">
    <property type="component" value="Unassembled WGS sequence"/>
</dbReference>
<dbReference type="Gene3D" id="2.60.40.10">
    <property type="entry name" value="Immunoglobulins"/>
    <property type="match status" value="1"/>
</dbReference>
<dbReference type="RefSeq" id="WP_149784038.1">
    <property type="nucleotide sequence ID" value="NZ_BAAADP010000003.1"/>
</dbReference>
<evidence type="ECO:0000256" key="2">
    <source>
        <dbReference type="SAM" id="MobiDB-lite"/>
    </source>
</evidence>
<protein>
    <submittedName>
        <fullName evidence="5">PGF-CTERM protein</fullName>
    </submittedName>
</protein>
<name>A0A1I3AH34_9EURY</name>
<feature type="domain" description="DUF7490" evidence="4">
    <location>
        <begin position="165"/>
        <end position="267"/>
    </location>
</feature>
<evidence type="ECO:0000259" key="4">
    <source>
        <dbReference type="Pfam" id="PF24318"/>
    </source>
</evidence>
<feature type="domain" description="DUF7490" evidence="4">
    <location>
        <begin position="42"/>
        <end position="145"/>
    </location>
</feature>
<dbReference type="OrthoDB" id="50312at2157"/>
<evidence type="ECO:0000313" key="6">
    <source>
        <dbReference type="Proteomes" id="UP000323537"/>
    </source>
</evidence>
<reference evidence="5 6" key="1">
    <citation type="submission" date="2016-10" db="EMBL/GenBank/DDBJ databases">
        <authorList>
            <person name="Varghese N."/>
            <person name="Submissions S."/>
        </authorList>
    </citation>
    <scope>NUCLEOTIDE SEQUENCE [LARGE SCALE GENOMIC DNA]</scope>
    <source>
        <strain evidence="5 6">CGMCC 1.6377</strain>
    </source>
</reference>